<dbReference type="PANTHER" id="PTHR43981:SF2">
    <property type="entry name" value="ENOYL-[ACYL-CARRIER-PROTEIN] REDUCTASE, MITOCHONDRIAL"/>
    <property type="match status" value="1"/>
</dbReference>
<evidence type="ECO:0000256" key="12">
    <source>
        <dbReference type="ARBA" id="ARBA00041058"/>
    </source>
</evidence>
<evidence type="ECO:0000313" key="18">
    <source>
        <dbReference type="RefSeq" id="XP_025837127.1"/>
    </source>
</evidence>
<dbReference type="EC" id="1.3.1.104" evidence="11"/>
<dbReference type="PANTHER" id="PTHR43981">
    <property type="entry name" value="ENOYL-[ACYL-CARRIER-PROTEIN] REDUCTASE, MITOCHONDRIAL"/>
    <property type="match status" value="1"/>
</dbReference>
<dbReference type="InterPro" id="IPR011032">
    <property type="entry name" value="GroES-like_sf"/>
</dbReference>
<dbReference type="InterPro" id="IPR013154">
    <property type="entry name" value="ADH-like_N"/>
</dbReference>
<keyword evidence="3" id="KW-0444">Lipid biosynthesis</keyword>
<keyword evidence="7" id="KW-0560">Oxidoreductase</keyword>
<keyword evidence="10" id="KW-0275">Fatty acid biosynthesis</keyword>
<evidence type="ECO:0000256" key="13">
    <source>
        <dbReference type="ARBA" id="ARBA00042123"/>
    </source>
</evidence>
<dbReference type="KEGG" id="apln:108735778"/>
<dbReference type="OrthoDB" id="7482721at2759"/>
<dbReference type="CDD" id="cd08290">
    <property type="entry name" value="ETR"/>
    <property type="match status" value="1"/>
</dbReference>
<comment type="subcellular location">
    <subcellularLocation>
        <location evidence="1">Mitochondrion</location>
    </subcellularLocation>
</comment>
<gene>
    <name evidence="17" type="primary">LOC108735778</name>
    <name evidence="18" type="synonym">LOC112906697</name>
</gene>
<dbReference type="Gene3D" id="3.90.180.10">
    <property type="entry name" value="Medium-chain alcohol dehydrogenases, catalytic domain"/>
    <property type="match status" value="1"/>
</dbReference>
<keyword evidence="16" id="KW-1185">Reference proteome</keyword>
<dbReference type="RefSeq" id="XP_018323435.1">
    <property type="nucleotide sequence ID" value="XM_018467933.2"/>
</dbReference>
<dbReference type="GO" id="GO:0006633">
    <property type="term" value="P:fatty acid biosynthetic process"/>
    <property type="evidence" value="ECO:0007669"/>
    <property type="project" value="UniProtKB-KW"/>
</dbReference>
<dbReference type="SUPFAM" id="SSF51735">
    <property type="entry name" value="NAD(P)-binding Rossmann-fold domains"/>
    <property type="match status" value="1"/>
</dbReference>
<evidence type="ECO:0000256" key="2">
    <source>
        <dbReference type="ARBA" id="ARBA00010371"/>
    </source>
</evidence>
<evidence type="ECO:0000256" key="4">
    <source>
        <dbReference type="ARBA" id="ARBA00022832"/>
    </source>
</evidence>
<dbReference type="Proteomes" id="UP000192223">
    <property type="component" value="Unplaced"/>
</dbReference>
<keyword evidence="8" id="KW-0443">Lipid metabolism</keyword>
<dbReference type="InterPro" id="IPR051034">
    <property type="entry name" value="Mito_Enoyl-ACP_Reductase"/>
</dbReference>
<dbReference type="STRING" id="224129.A0A1W4WTS4"/>
<dbReference type="SUPFAM" id="SSF50129">
    <property type="entry name" value="GroES-like"/>
    <property type="match status" value="1"/>
</dbReference>
<keyword evidence="9" id="KW-0496">Mitochondrion</keyword>
<evidence type="ECO:0000256" key="5">
    <source>
        <dbReference type="ARBA" id="ARBA00022857"/>
    </source>
</evidence>
<evidence type="ECO:0000256" key="6">
    <source>
        <dbReference type="ARBA" id="ARBA00022946"/>
    </source>
</evidence>
<comment type="similarity">
    <text evidence="2">Belongs to the zinc-containing alcohol dehydrogenase family. Quinone oxidoreductase subfamily.</text>
</comment>
<evidence type="ECO:0000256" key="1">
    <source>
        <dbReference type="ARBA" id="ARBA00004173"/>
    </source>
</evidence>
<dbReference type="AlphaFoldDB" id="A0A1W4WTS4"/>
<dbReference type="Pfam" id="PF08240">
    <property type="entry name" value="ADH_N"/>
    <property type="match status" value="1"/>
</dbReference>
<name>A0A1W4WTS4_AGRPL</name>
<evidence type="ECO:0000256" key="3">
    <source>
        <dbReference type="ARBA" id="ARBA00022516"/>
    </source>
</evidence>
<dbReference type="Pfam" id="PF00107">
    <property type="entry name" value="ADH_zinc_N"/>
    <property type="match status" value="1"/>
</dbReference>
<dbReference type="InterPro" id="IPR013149">
    <property type="entry name" value="ADH-like_C"/>
</dbReference>
<evidence type="ECO:0000256" key="7">
    <source>
        <dbReference type="ARBA" id="ARBA00023002"/>
    </source>
</evidence>
<proteinExistence type="inferred from homology"/>
<reference evidence="17 18" key="1">
    <citation type="submission" date="2025-04" db="UniProtKB">
        <authorList>
            <consortium name="RefSeq"/>
        </authorList>
    </citation>
    <scope>IDENTIFICATION</scope>
    <source>
        <tissue evidence="17 18">Entire body</tissue>
    </source>
</reference>
<evidence type="ECO:0000313" key="16">
    <source>
        <dbReference type="Proteomes" id="UP000192223"/>
    </source>
</evidence>
<evidence type="ECO:0000259" key="15">
    <source>
        <dbReference type="SMART" id="SM00829"/>
    </source>
</evidence>
<dbReference type="InterPro" id="IPR036291">
    <property type="entry name" value="NAD(P)-bd_dom_sf"/>
</dbReference>
<evidence type="ECO:0000256" key="14">
    <source>
        <dbReference type="ARBA" id="ARBA00048843"/>
    </source>
</evidence>
<evidence type="ECO:0000256" key="8">
    <source>
        <dbReference type="ARBA" id="ARBA00023098"/>
    </source>
</evidence>
<evidence type="ECO:0000256" key="9">
    <source>
        <dbReference type="ARBA" id="ARBA00023128"/>
    </source>
</evidence>
<dbReference type="KEGG" id="apln:112906697"/>
<dbReference type="GO" id="GO:0005739">
    <property type="term" value="C:mitochondrion"/>
    <property type="evidence" value="ECO:0007669"/>
    <property type="project" value="UniProtKB-SubCell"/>
</dbReference>
<dbReference type="InterPro" id="IPR020843">
    <property type="entry name" value="ER"/>
</dbReference>
<protein>
    <recommendedName>
        <fullName evidence="12">Enoyl-[acyl-carrier-protein] reductase, mitochondrial</fullName>
        <ecNumber evidence="11">1.3.1.104</ecNumber>
    </recommendedName>
    <alternativeName>
        <fullName evidence="13">2-enoyl thioester reductase</fullName>
    </alternativeName>
</protein>
<accession>A0A1W4WTS4</accession>
<evidence type="ECO:0000256" key="10">
    <source>
        <dbReference type="ARBA" id="ARBA00023160"/>
    </source>
</evidence>
<keyword evidence="6" id="KW-0809">Transit peptide</keyword>
<dbReference type="GO" id="GO:0141148">
    <property type="term" value="F:enoyl-[acyl-carrier-protein] reductase (NADPH) activity"/>
    <property type="evidence" value="ECO:0007669"/>
    <property type="project" value="UniProtKB-EC"/>
</dbReference>
<feature type="domain" description="Enoyl reductase (ER)" evidence="15">
    <location>
        <begin position="41"/>
        <end position="285"/>
    </location>
</feature>
<organism evidence="16 17">
    <name type="scientific">Agrilus planipennis</name>
    <name type="common">Emerald ash borer</name>
    <name type="synonym">Agrilus marcopoli</name>
    <dbReference type="NCBI Taxonomy" id="224129"/>
    <lineage>
        <taxon>Eukaryota</taxon>
        <taxon>Metazoa</taxon>
        <taxon>Ecdysozoa</taxon>
        <taxon>Arthropoda</taxon>
        <taxon>Hexapoda</taxon>
        <taxon>Insecta</taxon>
        <taxon>Pterygota</taxon>
        <taxon>Neoptera</taxon>
        <taxon>Endopterygota</taxon>
        <taxon>Coleoptera</taxon>
        <taxon>Polyphaga</taxon>
        <taxon>Elateriformia</taxon>
        <taxon>Buprestoidea</taxon>
        <taxon>Buprestidae</taxon>
        <taxon>Agrilinae</taxon>
        <taxon>Agrilus</taxon>
    </lineage>
</organism>
<dbReference type="Gene3D" id="3.40.50.720">
    <property type="entry name" value="NAD(P)-binding Rossmann-like Domain"/>
    <property type="match status" value="1"/>
</dbReference>
<dbReference type="FunFam" id="3.40.50.720:FF:000112">
    <property type="entry name" value="Enoyl-[acyl-carrier-protein] reductase 1, mitochondrial"/>
    <property type="match status" value="1"/>
</dbReference>
<dbReference type="SMART" id="SM00829">
    <property type="entry name" value="PKS_ER"/>
    <property type="match status" value="1"/>
</dbReference>
<evidence type="ECO:0000313" key="17">
    <source>
        <dbReference type="RefSeq" id="XP_018323435.1"/>
    </source>
</evidence>
<comment type="catalytic activity">
    <reaction evidence="14">
        <text>a 2,3-saturated acyl-[ACP] + NADP(+) = a (2E)-enoyl-[ACP] + NADPH + H(+)</text>
        <dbReference type="Rhea" id="RHEA:22564"/>
        <dbReference type="Rhea" id="RHEA-COMP:9925"/>
        <dbReference type="Rhea" id="RHEA-COMP:9926"/>
        <dbReference type="ChEBI" id="CHEBI:15378"/>
        <dbReference type="ChEBI" id="CHEBI:57783"/>
        <dbReference type="ChEBI" id="CHEBI:58349"/>
        <dbReference type="ChEBI" id="CHEBI:78784"/>
        <dbReference type="ChEBI" id="CHEBI:78785"/>
        <dbReference type="EC" id="1.3.1.104"/>
    </reaction>
</comment>
<dbReference type="GeneID" id="108735778"/>
<keyword evidence="4" id="KW-0276">Fatty acid metabolism</keyword>
<dbReference type="FunFam" id="3.90.180.10:FF:000010">
    <property type="entry name" value="Enoyl-[acyl-carrier-protein] reductase, mitochondrial"/>
    <property type="match status" value="1"/>
</dbReference>
<dbReference type="RefSeq" id="XP_025837127.1">
    <property type="nucleotide sequence ID" value="XM_025981342.1"/>
</dbReference>
<evidence type="ECO:0000256" key="11">
    <source>
        <dbReference type="ARBA" id="ARBA00038963"/>
    </source>
</evidence>
<keyword evidence="5" id="KW-0521">NADP</keyword>
<sequence>MILRIKSQFIEIFNITLKSNKRSMGSQITSKLVFQNHGPPASVVKLVDEPITPLRPDEVLVKMLAAPINPADINTIEGVYPSELKLPAVPGFEGVGKVVNVGDNIKELKPNDHVVPLKETLGTWRTYAKFPGHLLLKVPKDLGIVQAATLIINPCTAYRMLKDFANLKPGDVIIQNGANSAVGQNVIQIAKRMGLKTVNVVRDRPEIVDLKCTLKNLGAHTVLTEEEVKKTDIFKKSLPKPKLALNCVGGQNALEILKTLQEGCTMVTYGGMSRKPVIAPTSALIFKDVHVKGFWVTSWNKQMFKSKKWLQMYNDLINMMLKKELKVPSHNFIHFKGYKEALEKAVDSKGYQKKFILNFD</sequence>